<sequence length="290" mass="31763">MNEPTQPLGSPDVNGTEDASRGRNDWLVKQATFVLRNIFLKGLGFAGFMLSIWLAWHLIISIFAPPAWLFPSPSMVYQRFTELWEVEALQPHLRITATEIVIGYLLGIAGALLSGYPISQIRLLEKVLTPYLIAANSVPLVAFAPLLILWLGNGIEAKIVVAALIVFFPATISTITGFHAQSPIYKRLMRSLRASKLQRFLYLELPSAVPGILAGMKIGAPLAVVGAVVGEFLGTGLGLGHLILEANGLMDTPQLFVAIILLGMIGIVFYMLIMALEQILLGPWHNKKRR</sequence>
<protein>
    <submittedName>
        <fullName evidence="10">ABC transporter permease</fullName>
    </submittedName>
</protein>
<dbReference type="GO" id="GO:0005886">
    <property type="term" value="C:plasma membrane"/>
    <property type="evidence" value="ECO:0007669"/>
    <property type="project" value="UniProtKB-SubCell"/>
</dbReference>
<dbReference type="InterPro" id="IPR000515">
    <property type="entry name" value="MetI-like"/>
</dbReference>
<dbReference type="PROSITE" id="PS50928">
    <property type="entry name" value="ABC_TM1"/>
    <property type="match status" value="1"/>
</dbReference>
<dbReference type="Proteomes" id="UP000663929">
    <property type="component" value="Chromosome"/>
</dbReference>
<evidence type="ECO:0000256" key="3">
    <source>
        <dbReference type="ARBA" id="ARBA00022475"/>
    </source>
</evidence>
<keyword evidence="5 7" id="KW-1133">Transmembrane helix</keyword>
<gene>
    <name evidence="10" type="ORF">J3U87_15375</name>
</gene>
<comment type="similarity">
    <text evidence="7">Belongs to the binding-protein-dependent transport system permease family.</text>
</comment>
<evidence type="ECO:0000259" key="9">
    <source>
        <dbReference type="PROSITE" id="PS50928"/>
    </source>
</evidence>
<dbReference type="InterPro" id="IPR035906">
    <property type="entry name" value="MetI-like_sf"/>
</dbReference>
<reference evidence="10" key="1">
    <citation type="submission" date="2021-03" db="EMBL/GenBank/DDBJ databases">
        <title>Acanthopleuribacteraceae sp. M133.</title>
        <authorList>
            <person name="Wang G."/>
        </authorList>
    </citation>
    <scope>NUCLEOTIDE SEQUENCE</scope>
    <source>
        <strain evidence="10">M133</strain>
    </source>
</reference>
<dbReference type="CDD" id="cd06261">
    <property type="entry name" value="TM_PBP2"/>
    <property type="match status" value="1"/>
</dbReference>
<dbReference type="KEGG" id="scor:J3U87_15375"/>
<dbReference type="Gene3D" id="1.10.3720.10">
    <property type="entry name" value="MetI-like"/>
    <property type="match status" value="1"/>
</dbReference>
<proteinExistence type="inferred from homology"/>
<feature type="transmembrane region" description="Helical" evidence="7">
    <location>
        <begin position="131"/>
        <end position="153"/>
    </location>
</feature>
<evidence type="ECO:0000313" key="10">
    <source>
        <dbReference type="EMBL" id="QTD53829.1"/>
    </source>
</evidence>
<keyword evidence="3" id="KW-1003">Cell membrane</keyword>
<keyword evidence="2 7" id="KW-0813">Transport</keyword>
<dbReference type="Pfam" id="PF00528">
    <property type="entry name" value="BPD_transp_1"/>
    <property type="match status" value="1"/>
</dbReference>
<evidence type="ECO:0000256" key="1">
    <source>
        <dbReference type="ARBA" id="ARBA00004651"/>
    </source>
</evidence>
<dbReference type="SUPFAM" id="SSF161098">
    <property type="entry name" value="MetI-like"/>
    <property type="match status" value="1"/>
</dbReference>
<evidence type="ECO:0000256" key="4">
    <source>
        <dbReference type="ARBA" id="ARBA00022692"/>
    </source>
</evidence>
<dbReference type="AlphaFoldDB" id="A0A8A4TV48"/>
<evidence type="ECO:0000256" key="2">
    <source>
        <dbReference type="ARBA" id="ARBA00022448"/>
    </source>
</evidence>
<keyword evidence="4 7" id="KW-0812">Transmembrane</keyword>
<comment type="subcellular location">
    <subcellularLocation>
        <location evidence="1 7">Cell membrane</location>
        <topology evidence="1 7">Multi-pass membrane protein</topology>
    </subcellularLocation>
</comment>
<feature type="transmembrane region" description="Helical" evidence="7">
    <location>
        <begin position="159"/>
        <end position="180"/>
    </location>
</feature>
<dbReference type="EMBL" id="CP071793">
    <property type="protein sequence ID" value="QTD53829.1"/>
    <property type="molecule type" value="Genomic_DNA"/>
</dbReference>
<evidence type="ECO:0000313" key="11">
    <source>
        <dbReference type="Proteomes" id="UP000663929"/>
    </source>
</evidence>
<keyword evidence="6 7" id="KW-0472">Membrane</keyword>
<organism evidence="10 11">
    <name type="scientific">Sulfidibacter corallicola</name>
    <dbReference type="NCBI Taxonomy" id="2818388"/>
    <lineage>
        <taxon>Bacteria</taxon>
        <taxon>Pseudomonadati</taxon>
        <taxon>Acidobacteriota</taxon>
        <taxon>Holophagae</taxon>
        <taxon>Acanthopleuribacterales</taxon>
        <taxon>Acanthopleuribacteraceae</taxon>
        <taxon>Sulfidibacter</taxon>
    </lineage>
</organism>
<evidence type="ECO:0000256" key="8">
    <source>
        <dbReference type="SAM" id="MobiDB-lite"/>
    </source>
</evidence>
<dbReference type="GO" id="GO:0055085">
    <property type="term" value="P:transmembrane transport"/>
    <property type="evidence" value="ECO:0007669"/>
    <property type="project" value="InterPro"/>
</dbReference>
<accession>A0A8A4TV48</accession>
<evidence type="ECO:0000256" key="5">
    <source>
        <dbReference type="ARBA" id="ARBA00022989"/>
    </source>
</evidence>
<feature type="region of interest" description="Disordered" evidence="8">
    <location>
        <begin position="1"/>
        <end position="20"/>
    </location>
</feature>
<name>A0A8A4TV48_SULCO</name>
<feature type="transmembrane region" description="Helical" evidence="7">
    <location>
        <begin position="222"/>
        <end position="243"/>
    </location>
</feature>
<feature type="transmembrane region" description="Helical" evidence="7">
    <location>
        <begin position="100"/>
        <end position="119"/>
    </location>
</feature>
<evidence type="ECO:0000256" key="7">
    <source>
        <dbReference type="RuleBase" id="RU363032"/>
    </source>
</evidence>
<evidence type="ECO:0000256" key="6">
    <source>
        <dbReference type="ARBA" id="ARBA00023136"/>
    </source>
</evidence>
<feature type="transmembrane region" description="Helical" evidence="7">
    <location>
        <begin position="255"/>
        <end position="276"/>
    </location>
</feature>
<feature type="domain" description="ABC transmembrane type-1" evidence="9">
    <location>
        <begin position="89"/>
        <end position="273"/>
    </location>
</feature>
<dbReference type="PANTHER" id="PTHR30151">
    <property type="entry name" value="ALKANE SULFONATE ABC TRANSPORTER-RELATED, MEMBRANE SUBUNIT"/>
    <property type="match status" value="1"/>
</dbReference>
<keyword evidence="11" id="KW-1185">Reference proteome</keyword>
<dbReference type="RefSeq" id="WP_237383930.1">
    <property type="nucleotide sequence ID" value="NZ_CP071793.1"/>
</dbReference>
<feature type="transmembrane region" description="Helical" evidence="7">
    <location>
        <begin position="43"/>
        <end position="64"/>
    </location>
</feature>
<dbReference type="PANTHER" id="PTHR30151:SF20">
    <property type="entry name" value="ABC TRANSPORTER PERMEASE PROTEIN HI_0355-RELATED"/>
    <property type="match status" value="1"/>
</dbReference>